<dbReference type="Gene3D" id="3.40.50.150">
    <property type="entry name" value="Vaccinia Virus protein VP39"/>
    <property type="match status" value="1"/>
</dbReference>
<dbReference type="SUPFAM" id="SSF46785">
    <property type="entry name" value="Winged helix' DNA-binding domain"/>
    <property type="match status" value="1"/>
</dbReference>
<evidence type="ECO:0000256" key="1">
    <source>
        <dbReference type="ARBA" id="ARBA00022603"/>
    </source>
</evidence>
<keyword evidence="2" id="KW-0808">Transferase</keyword>
<dbReference type="Gene3D" id="1.10.10.10">
    <property type="entry name" value="Winged helix-like DNA-binding domain superfamily/Winged helix DNA-binding domain"/>
    <property type="match status" value="1"/>
</dbReference>
<dbReference type="SUPFAM" id="SSF53335">
    <property type="entry name" value="S-adenosyl-L-methionine-dependent methyltransferases"/>
    <property type="match status" value="1"/>
</dbReference>
<dbReference type="PANTHER" id="PTHR11746">
    <property type="entry name" value="O-METHYLTRANSFERASE"/>
    <property type="match status" value="1"/>
</dbReference>
<dbReference type="GO" id="GO:0032259">
    <property type="term" value="P:methylation"/>
    <property type="evidence" value="ECO:0007669"/>
    <property type="project" value="UniProtKB-KW"/>
</dbReference>
<evidence type="ECO:0008006" key="8">
    <source>
        <dbReference type="Google" id="ProtNLM"/>
    </source>
</evidence>
<evidence type="ECO:0000256" key="2">
    <source>
        <dbReference type="ARBA" id="ARBA00022679"/>
    </source>
</evidence>
<dbReference type="PROSITE" id="PS51683">
    <property type="entry name" value="SAM_OMT_II"/>
    <property type="match status" value="1"/>
</dbReference>
<dbReference type="AlphaFoldDB" id="A0A7S1X3A4"/>
<keyword evidence="1" id="KW-0489">Methyltransferase</keyword>
<feature type="domain" description="O-methyltransferase dimerisation" evidence="6">
    <location>
        <begin position="178"/>
        <end position="232"/>
    </location>
</feature>
<dbReference type="Pfam" id="PF00891">
    <property type="entry name" value="Methyltransf_2"/>
    <property type="match status" value="1"/>
</dbReference>
<feature type="compositionally biased region" description="Polar residues" evidence="4">
    <location>
        <begin position="125"/>
        <end position="147"/>
    </location>
</feature>
<feature type="domain" description="O-methyltransferase C-terminal" evidence="5">
    <location>
        <begin position="343"/>
        <end position="424"/>
    </location>
</feature>
<sequence length="437" mass="46671">MLTTLPAFRLPTGRAGRRVASPFHQPGVSVPVSGSIFPSHVLLTGRPVTFRPAISDKQEGDSQVSGSRLRDLPFSTDPDFLGDNETVNVDDTRAGNKPTTQALGVFPDSSTNRTAGAFPVLGPTSDYSPRFEQQSSDARSTGSSNGRDSARGAGWASELVDNNPLLRDALAGPLMLAVSSYWLSQAIYVAVKLRIPDVLASADRALTVREIAALAEAHPPTLYRLMRSLSGQGPIPGLFVEVFPPPSAEDLPFPLSQLPPLLPRMKELAPWPLSTAFPDEMPFKLPLGLWRSVDEEAGEFLEDSADLDRRYALTPLGAVFRENMKGGIRDVTLMSGQEMYQAWGALEDAVRTGGAAFDAAHGSGLWDFYALRPEAAATFDKSMSNLTTIHTAPGSAAATFDFSYGGKSGTVCDIGGGQGGCVRSSLSFPLPYSLRHG</sequence>
<evidence type="ECO:0000313" key="7">
    <source>
        <dbReference type="EMBL" id="CAD9207973.1"/>
    </source>
</evidence>
<evidence type="ECO:0000259" key="5">
    <source>
        <dbReference type="Pfam" id="PF00891"/>
    </source>
</evidence>
<evidence type="ECO:0000259" key="6">
    <source>
        <dbReference type="Pfam" id="PF08100"/>
    </source>
</evidence>
<dbReference type="Pfam" id="PF08100">
    <property type="entry name" value="Dimerisation"/>
    <property type="match status" value="1"/>
</dbReference>
<keyword evidence="3" id="KW-0949">S-adenosyl-L-methionine</keyword>
<dbReference type="InterPro" id="IPR001077">
    <property type="entry name" value="COMT_C"/>
</dbReference>
<reference evidence="7" key="1">
    <citation type="submission" date="2021-01" db="EMBL/GenBank/DDBJ databases">
        <authorList>
            <person name="Corre E."/>
            <person name="Pelletier E."/>
            <person name="Niang G."/>
            <person name="Scheremetjew M."/>
            <person name="Finn R."/>
            <person name="Kale V."/>
            <person name="Holt S."/>
            <person name="Cochrane G."/>
            <person name="Meng A."/>
            <person name="Brown T."/>
            <person name="Cohen L."/>
        </authorList>
    </citation>
    <scope>NUCLEOTIDE SEQUENCE</scope>
    <source>
        <strain evidence="7">PLY429</strain>
    </source>
</reference>
<dbReference type="InterPro" id="IPR036388">
    <property type="entry name" value="WH-like_DNA-bd_sf"/>
</dbReference>
<evidence type="ECO:0000256" key="3">
    <source>
        <dbReference type="ARBA" id="ARBA00022691"/>
    </source>
</evidence>
<dbReference type="InterPro" id="IPR012967">
    <property type="entry name" value="COMT_dimerisation"/>
</dbReference>
<name>A0A7S1X3A4_9CHLO</name>
<organism evidence="7">
    <name type="scientific">Tetraselmis chuii</name>
    <dbReference type="NCBI Taxonomy" id="63592"/>
    <lineage>
        <taxon>Eukaryota</taxon>
        <taxon>Viridiplantae</taxon>
        <taxon>Chlorophyta</taxon>
        <taxon>core chlorophytes</taxon>
        <taxon>Chlorodendrophyceae</taxon>
        <taxon>Chlorodendrales</taxon>
        <taxon>Chlorodendraceae</taxon>
        <taxon>Tetraselmis</taxon>
    </lineage>
</organism>
<protein>
    <recommendedName>
        <fullName evidence="8">O-methyltransferase domain-containing protein</fullName>
    </recommendedName>
</protein>
<dbReference type="InterPro" id="IPR036390">
    <property type="entry name" value="WH_DNA-bd_sf"/>
</dbReference>
<gene>
    <name evidence="7" type="ORF">TCHU04912_LOCUS10209</name>
</gene>
<dbReference type="GO" id="GO:0008171">
    <property type="term" value="F:O-methyltransferase activity"/>
    <property type="evidence" value="ECO:0007669"/>
    <property type="project" value="InterPro"/>
</dbReference>
<evidence type="ECO:0000256" key="4">
    <source>
        <dbReference type="SAM" id="MobiDB-lite"/>
    </source>
</evidence>
<feature type="region of interest" description="Disordered" evidence="4">
    <location>
        <begin position="53"/>
        <end position="152"/>
    </location>
</feature>
<dbReference type="GO" id="GO:0046983">
    <property type="term" value="F:protein dimerization activity"/>
    <property type="evidence" value="ECO:0007669"/>
    <property type="project" value="InterPro"/>
</dbReference>
<dbReference type="InterPro" id="IPR016461">
    <property type="entry name" value="COMT-like"/>
</dbReference>
<feature type="compositionally biased region" description="Polar residues" evidence="4">
    <location>
        <begin position="97"/>
        <end position="114"/>
    </location>
</feature>
<accession>A0A7S1X3A4</accession>
<proteinExistence type="predicted"/>
<dbReference type="InterPro" id="IPR029063">
    <property type="entry name" value="SAM-dependent_MTases_sf"/>
</dbReference>
<dbReference type="EMBL" id="HBGG01019706">
    <property type="protein sequence ID" value="CAD9207973.1"/>
    <property type="molecule type" value="Transcribed_RNA"/>
</dbReference>